<keyword evidence="7" id="KW-0539">Nucleus</keyword>
<keyword evidence="6" id="KW-0804">Transcription</keyword>
<evidence type="ECO:0000256" key="2">
    <source>
        <dbReference type="ARBA" id="ARBA00022491"/>
    </source>
</evidence>
<feature type="compositionally biased region" description="Basic and acidic residues" evidence="12">
    <location>
        <begin position="295"/>
        <end position="311"/>
    </location>
</feature>
<dbReference type="Proteomes" id="UP000504628">
    <property type="component" value="Chromosome 1"/>
</dbReference>
<feature type="region of interest" description="Disordered" evidence="12">
    <location>
        <begin position="58"/>
        <end position="180"/>
    </location>
</feature>
<dbReference type="InterPro" id="IPR035979">
    <property type="entry name" value="RBD_domain_sf"/>
</dbReference>
<dbReference type="FunFam" id="1.10.720.30:FF:000010">
    <property type="entry name" value="SAFB-like transcription modulator isoform X2"/>
    <property type="match status" value="1"/>
</dbReference>
<dbReference type="PANTHER" id="PTHR15683:SF5">
    <property type="entry name" value="SAFB-LIKE TRANSCRIPTION MODULATOR"/>
    <property type="match status" value="1"/>
</dbReference>
<feature type="region of interest" description="Disordered" evidence="12">
    <location>
        <begin position="209"/>
        <end position="329"/>
    </location>
</feature>
<feature type="domain" description="RRM" evidence="13">
    <location>
        <begin position="325"/>
        <end position="403"/>
    </location>
</feature>
<feature type="compositionally biased region" description="Basic and acidic residues" evidence="12">
    <location>
        <begin position="832"/>
        <end position="850"/>
    </location>
</feature>
<keyword evidence="15" id="KW-1185">Reference proteome</keyword>
<dbReference type="InterPro" id="IPR000504">
    <property type="entry name" value="RRM_dom"/>
</dbReference>
<sequence>MAAATGAVAASPASGQAECKKITDLRVIDLKSELKRRNLDITGVKTVLISRLKQAIEEEGGDPDNIELTVSTDTPNKKPTKGKAHFPSFTGKKQEADELSGDASVEDDAFVKEIEAQEGEDDTFLTAQDGEEEESEKDIAGSGDGTQEVSKPLPSEGNLSEADHTAHEAMEANATVKEAEDDNISVTIQAEDAITLDFDGDDLLETGKNVKITDSEASKPKDGQDTIAQSPEKESKDYEMNANRKDGKKEDCVKGDPVEKEARESSKKAESGDKEKDTLKKGPSSTGASGQAKSSSKESKDSKTSSKDDKGSTSSTSGSSGGSTKNIWVSGLSSNTKAADLKNLFGKYGKVLSAKVVTNARSPGAKCYGIVTMSSSTEVSRCIAHLHRTELHGQLISVEKVKGDPSKKELKKENDEKSSSRSSGDKKNMSDRSSKTQASVKKEEKRSSEKSEKKESKDTKKIEGKDEKNDNGSSGPTSELIKKSEEKKRISSKSPGHMVILDQTKGDHCRPSRRGRYEKIHGRSKEKERASLDKKRDKDYRRKDILPFEKMKEQRLREHLVRFERLRHAMELRRRREIAERERRERERIRIIREREERERLQRERERLEIERQKLERERMERERLERERIRIEQERRKEAERIAREREELRRQQQQLRYEQEKRNSLKRPRDVDHRRDDPYWSENKKLSLDTDARFSHGSDYSRQQNRFNDFDHRERGRFPEGSTVQSSSFERRERFVGQSEGKKTRPTARREDPGFERYPKNFSDSRRNEPPPSRNELGETDRLEVRGERDERRTVIIHDRPDIAHPRHPREAGPNPSRPSTWKGEGGMSSDKRETRVERPERSGREVPGHSVRGAPHGSRSNASSYGNREGDRVITDRGSGAQHYPEERHVVERHGRDASGPRKEWHGPPSQGPGYHDTRRMGDGRTGAGMISQHASNASPINRIVQIGGNSMPRGSGSGFKPFKGGPPRRF</sequence>
<evidence type="ECO:0000256" key="6">
    <source>
        <dbReference type="ARBA" id="ARBA00023163"/>
    </source>
</evidence>
<feature type="region of interest" description="Disordered" evidence="12">
    <location>
        <begin position="397"/>
        <end position="541"/>
    </location>
</feature>
<feature type="compositionally biased region" description="Acidic residues" evidence="12">
    <location>
        <begin position="97"/>
        <end position="108"/>
    </location>
</feature>
<feature type="compositionally biased region" description="Basic and acidic residues" evidence="12">
    <location>
        <begin position="731"/>
        <end position="771"/>
    </location>
</feature>
<evidence type="ECO:0000256" key="5">
    <source>
        <dbReference type="ARBA" id="ARBA00023054"/>
    </source>
</evidence>
<keyword evidence="2" id="KW-0678">Repressor</keyword>
<dbReference type="SUPFAM" id="SSF68906">
    <property type="entry name" value="SAP domain"/>
    <property type="match status" value="1"/>
</dbReference>
<feature type="compositionally biased region" description="Basic and acidic residues" evidence="12">
    <location>
        <begin position="161"/>
        <end position="170"/>
    </location>
</feature>
<dbReference type="FunFam" id="3.30.70.330:FF:000238">
    <property type="entry name" value="SAFB-like transcription modulator isoform X2"/>
    <property type="match status" value="1"/>
</dbReference>
<evidence type="ECO:0000313" key="15">
    <source>
        <dbReference type="Proteomes" id="UP000504628"/>
    </source>
</evidence>
<dbReference type="Gene3D" id="1.10.720.30">
    <property type="entry name" value="SAP domain"/>
    <property type="match status" value="1"/>
</dbReference>
<feature type="compositionally biased region" description="Basic and acidic residues" evidence="12">
    <location>
        <begin position="211"/>
        <end position="224"/>
    </location>
</feature>
<evidence type="ECO:0000256" key="9">
    <source>
        <dbReference type="ARBA" id="ARBA00071318"/>
    </source>
</evidence>
<evidence type="ECO:0000256" key="11">
    <source>
        <dbReference type="PROSITE-ProRule" id="PRU00176"/>
    </source>
</evidence>
<feature type="compositionally biased region" description="Basic and acidic residues" evidence="12">
    <location>
        <begin position="778"/>
        <end position="813"/>
    </location>
</feature>
<evidence type="ECO:0000256" key="8">
    <source>
        <dbReference type="ARBA" id="ARBA00056159"/>
    </source>
</evidence>
<evidence type="ECO:0000256" key="12">
    <source>
        <dbReference type="SAM" id="MobiDB-lite"/>
    </source>
</evidence>
<feature type="compositionally biased region" description="Basic and acidic residues" evidence="12">
    <location>
        <begin position="231"/>
        <end position="280"/>
    </location>
</feature>
<evidence type="ECO:0000313" key="16">
    <source>
        <dbReference type="RefSeq" id="XP_035890027.1"/>
    </source>
</evidence>
<dbReference type="Pfam" id="PF00076">
    <property type="entry name" value="RRM_1"/>
    <property type="match status" value="1"/>
</dbReference>
<protein>
    <recommendedName>
        <fullName evidence="9">SAFB-like transcription modulator</fullName>
    </recommendedName>
    <alternativeName>
        <fullName evidence="10">Modulator of estrogen-induced transcription</fullName>
    </alternativeName>
</protein>
<dbReference type="AlphaFoldDB" id="A0A7E6EGC2"/>
<feature type="compositionally biased region" description="Polar residues" evidence="12">
    <location>
        <begin position="700"/>
        <end position="709"/>
    </location>
</feature>
<dbReference type="InterPro" id="IPR036361">
    <property type="entry name" value="SAP_dom_sf"/>
</dbReference>
<evidence type="ECO:0000256" key="1">
    <source>
        <dbReference type="ARBA" id="ARBA00004123"/>
    </source>
</evidence>
<dbReference type="CDD" id="cd12678">
    <property type="entry name" value="RRM_SLTM"/>
    <property type="match status" value="1"/>
</dbReference>
<comment type="function">
    <text evidence="8">When overexpressed, acts as a general inhibitor of transcription that eventually leads to apoptosis.</text>
</comment>
<dbReference type="PROSITE" id="PS50800">
    <property type="entry name" value="SAP"/>
    <property type="match status" value="1"/>
</dbReference>
<accession>A0A7E6EGC2</accession>
<gene>
    <name evidence="16" type="primary">SLTM</name>
</gene>
<feature type="compositionally biased region" description="Basic and acidic residues" evidence="12">
    <location>
        <begin position="659"/>
        <end position="698"/>
    </location>
</feature>
<dbReference type="InterPro" id="IPR003034">
    <property type="entry name" value="SAP_dom"/>
</dbReference>
<organism evidence="15 16">
    <name type="scientific">Phyllostomus discolor</name>
    <name type="common">pale spear-nosed bat</name>
    <dbReference type="NCBI Taxonomy" id="89673"/>
    <lineage>
        <taxon>Eukaryota</taxon>
        <taxon>Metazoa</taxon>
        <taxon>Chordata</taxon>
        <taxon>Craniata</taxon>
        <taxon>Vertebrata</taxon>
        <taxon>Euteleostomi</taxon>
        <taxon>Mammalia</taxon>
        <taxon>Eutheria</taxon>
        <taxon>Laurasiatheria</taxon>
        <taxon>Chiroptera</taxon>
        <taxon>Yangochiroptera</taxon>
        <taxon>Phyllostomidae</taxon>
        <taxon>Phyllostominae</taxon>
        <taxon>Phyllostomus</taxon>
    </lineage>
</organism>
<comment type="subcellular location">
    <subcellularLocation>
        <location evidence="1">Nucleus</location>
    </subcellularLocation>
</comment>
<evidence type="ECO:0000259" key="14">
    <source>
        <dbReference type="PROSITE" id="PS50800"/>
    </source>
</evidence>
<feature type="compositionally biased region" description="Polar residues" evidence="12">
    <location>
        <begin position="283"/>
        <end position="292"/>
    </location>
</feature>
<dbReference type="RefSeq" id="XP_035890027.1">
    <property type="nucleotide sequence ID" value="XM_036034134.1"/>
</dbReference>
<proteinExistence type="predicted"/>
<dbReference type="Pfam" id="PF02037">
    <property type="entry name" value="SAP"/>
    <property type="match status" value="1"/>
</dbReference>
<feature type="compositionally biased region" description="Low complexity" evidence="12">
    <location>
        <begin position="312"/>
        <end position="325"/>
    </location>
</feature>
<dbReference type="InterPro" id="IPR012677">
    <property type="entry name" value="Nucleotide-bd_a/b_plait_sf"/>
</dbReference>
<dbReference type="Gene3D" id="3.30.70.330">
    <property type="match status" value="1"/>
</dbReference>
<dbReference type="CTD" id="79811"/>
<feature type="compositionally biased region" description="Low complexity" evidence="12">
    <location>
        <begin position="962"/>
        <end position="974"/>
    </location>
</feature>
<keyword evidence="4" id="KW-0805">Transcription regulation</keyword>
<dbReference type="PROSITE" id="PS50102">
    <property type="entry name" value="RRM"/>
    <property type="match status" value="1"/>
</dbReference>
<keyword evidence="5" id="KW-0175">Coiled coil</keyword>
<dbReference type="SUPFAM" id="SSF54928">
    <property type="entry name" value="RNA-binding domain, RBD"/>
    <property type="match status" value="1"/>
</dbReference>
<dbReference type="GO" id="GO:0005634">
    <property type="term" value="C:nucleus"/>
    <property type="evidence" value="ECO:0007669"/>
    <property type="project" value="UniProtKB-SubCell"/>
</dbReference>
<dbReference type="InterPro" id="IPR051738">
    <property type="entry name" value="SAF_Modulators"/>
</dbReference>
<feature type="compositionally biased region" description="Basic and acidic residues" evidence="12">
    <location>
        <begin position="480"/>
        <end position="489"/>
    </location>
</feature>
<feature type="compositionally biased region" description="Basic and acidic residues" evidence="12">
    <location>
        <begin position="710"/>
        <end position="720"/>
    </location>
</feature>
<dbReference type="GO" id="GO:0043565">
    <property type="term" value="F:sequence-specific DNA binding"/>
    <property type="evidence" value="ECO:0007669"/>
    <property type="project" value="TreeGrafter"/>
</dbReference>
<reference evidence="16" key="1">
    <citation type="submission" date="2025-08" db="UniProtKB">
        <authorList>
            <consortium name="RefSeq"/>
        </authorList>
    </citation>
    <scope>IDENTIFICATION</scope>
    <source>
        <tissue evidence="16">Muscle</tissue>
    </source>
</reference>
<feature type="compositionally biased region" description="Acidic residues" evidence="12">
    <location>
        <begin position="116"/>
        <end position="136"/>
    </location>
</feature>
<dbReference type="GeneID" id="114492824"/>
<dbReference type="SMART" id="SM00360">
    <property type="entry name" value="RRM"/>
    <property type="match status" value="1"/>
</dbReference>
<name>A0A7E6EGC2_9CHIR</name>
<feature type="region of interest" description="Disordered" evidence="12">
    <location>
        <begin position="654"/>
        <end position="974"/>
    </location>
</feature>
<dbReference type="GO" id="GO:0006357">
    <property type="term" value="P:regulation of transcription by RNA polymerase II"/>
    <property type="evidence" value="ECO:0007669"/>
    <property type="project" value="TreeGrafter"/>
</dbReference>
<evidence type="ECO:0000256" key="10">
    <source>
        <dbReference type="ARBA" id="ARBA00077459"/>
    </source>
</evidence>
<evidence type="ECO:0000256" key="7">
    <source>
        <dbReference type="ARBA" id="ARBA00023242"/>
    </source>
</evidence>
<dbReference type="GO" id="GO:0003723">
    <property type="term" value="F:RNA binding"/>
    <property type="evidence" value="ECO:0007669"/>
    <property type="project" value="UniProtKB-UniRule"/>
</dbReference>
<feature type="compositionally biased region" description="Basic and acidic residues" evidence="12">
    <location>
        <begin position="504"/>
        <end position="541"/>
    </location>
</feature>
<dbReference type="PANTHER" id="PTHR15683">
    <property type="entry name" value="SCAFFOLD ATTACHMENT FACTOR B-RELATED"/>
    <property type="match status" value="1"/>
</dbReference>
<evidence type="ECO:0000259" key="13">
    <source>
        <dbReference type="PROSITE" id="PS50102"/>
    </source>
</evidence>
<evidence type="ECO:0000256" key="4">
    <source>
        <dbReference type="ARBA" id="ARBA00023015"/>
    </source>
</evidence>
<feature type="compositionally biased region" description="Basic and acidic residues" evidence="12">
    <location>
        <begin position="887"/>
        <end position="909"/>
    </location>
</feature>
<dbReference type="SMART" id="SM00513">
    <property type="entry name" value="SAP"/>
    <property type="match status" value="1"/>
</dbReference>
<keyword evidence="3 11" id="KW-0694">RNA-binding</keyword>
<feature type="compositionally biased region" description="Basic and acidic residues" evidence="12">
    <location>
        <begin position="399"/>
        <end position="470"/>
    </location>
</feature>
<dbReference type="GO" id="GO:0050684">
    <property type="term" value="P:regulation of mRNA processing"/>
    <property type="evidence" value="ECO:0007669"/>
    <property type="project" value="TreeGrafter"/>
</dbReference>
<evidence type="ECO:0000256" key="3">
    <source>
        <dbReference type="ARBA" id="ARBA00022884"/>
    </source>
</evidence>
<feature type="domain" description="SAP" evidence="14">
    <location>
        <begin position="22"/>
        <end position="56"/>
    </location>
</feature>